<accession>A0A6L5GT16</accession>
<dbReference type="AlphaFoldDB" id="A0A6L5GT16"/>
<dbReference type="GO" id="GO:0003838">
    <property type="term" value="F:sterol 24-C-methyltransferase activity"/>
    <property type="evidence" value="ECO:0007669"/>
    <property type="project" value="TreeGrafter"/>
</dbReference>
<dbReference type="CDD" id="cd02440">
    <property type="entry name" value="AdoMet_MTases"/>
    <property type="match status" value="1"/>
</dbReference>
<dbReference type="Pfam" id="PF08241">
    <property type="entry name" value="Methyltransf_11"/>
    <property type="match status" value="1"/>
</dbReference>
<evidence type="ECO:0000313" key="3">
    <source>
        <dbReference type="EMBL" id="MQM72996.1"/>
    </source>
</evidence>
<dbReference type="GO" id="GO:0016126">
    <property type="term" value="P:sterol biosynthetic process"/>
    <property type="evidence" value="ECO:0007669"/>
    <property type="project" value="TreeGrafter"/>
</dbReference>
<feature type="domain" description="Methyltransferase type 11" evidence="2">
    <location>
        <begin position="29"/>
        <end position="127"/>
    </location>
</feature>
<keyword evidence="4" id="KW-1185">Reference proteome</keyword>
<dbReference type="InterPro" id="IPR013216">
    <property type="entry name" value="Methyltransf_11"/>
</dbReference>
<dbReference type="EMBL" id="VOGB01000004">
    <property type="protein sequence ID" value="MQM72996.1"/>
    <property type="molecule type" value="Genomic_DNA"/>
</dbReference>
<organism evidence="3 4">
    <name type="scientific">Candidatus Pseudoramibacter fermentans</name>
    <dbReference type="NCBI Taxonomy" id="2594427"/>
    <lineage>
        <taxon>Bacteria</taxon>
        <taxon>Bacillati</taxon>
        <taxon>Bacillota</taxon>
        <taxon>Clostridia</taxon>
        <taxon>Eubacteriales</taxon>
        <taxon>Eubacteriaceae</taxon>
        <taxon>Pseudoramibacter</taxon>
    </lineage>
</organism>
<dbReference type="PANTHER" id="PTHR44068">
    <property type="entry name" value="ZGC:194242"/>
    <property type="match status" value="1"/>
</dbReference>
<name>A0A6L5GT16_9FIRM</name>
<sequence>MLERMNDSHGPMTQWALSHLQFNKGDRVLDIGCGGGACLARLSTIVENGSFVGIDYAKTSVEATQQFNQALIDAGKLEVFEASVSDMPFKDGEFDKIVTVESYYFWPDFETDMQEVYRVLKSGGHFLLIAEVYDHEGLPQSVLDNIKAYDMRNLNLDGFVNVFEKTGFADIAIHVKSGKRWIAVEGVKA</sequence>
<reference evidence="3" key="1">
    <citation type="journal article" date="2020" name="Appl. Environ. Microbiol.">
        <title>Medium-Chain Fatty Acid Synthesis by 'Candidatus Weimeria bifida' gen. nov., sp. nov., and 'Candidatus Pseudoramibacter fermentans' sp. nov.</title>
        <authorList>
            <person name="Scarborough M.J."/>
            <person name="Myers K.S."/>
            <person name="Donohue T.J."/>
            <person name="Noguera D.R."/>
        </authorList>
    </citation>
    <scope>NUCLEOTIDE SEQUENCE</scope>
    <source>
        <strain evidence="3">EUB1.1</strain>
    </source>
</reference>
<comment type="caution">
    <text evidence="3">The sequence shown here is derived from an EMBL/GenBank/DDBJ whole genome shotgun (WGS) entry which is preliminary data.</text>
</comment>
<dbReference type="PANTHER" id="PTHR44068:SF1">
    <property type="entry name" value="HYPOTHETICAL LOC100005854"/>
    <property type="match status" value="1"/>
</dbReference>
<protein>
    <submittedName>
        <fullName evidence="3">Class I SAM-dependent methyltransferase</fullName>
    </submittedName>
</protein>
<dbReference type="Gene3D" id="3.40.50.150">
    <property type="entry name" value="Vaccinia Virus protein VP39"/>
    <property type="match status" value="1"/>
</dbReference>
<evidence type="ECO:0000259" key="2">
    <source>
        <dbReference type="Pfam" id="PF08241"/>
    </source>
</evidence>
<keyword evidence="1" id="KW-0808">Transferase</keyword>
<gene>
    <name evidence="3" type="ORF">FRC53_06160</name>
</gene>
<proteinExistence type="predicted"/>
<evidence type="ECO:0000313" key="4">
    <source>
        <dbReference type="Proteomes" id="UP000473648"/>
    </source>
</evidence>
<dbReference type="InterPro" id="IPR029063">
    <property type="entry name" value="SAM-dependent_MTases_sf"/>
</dbReference>
<keyword evidence="3" id="KW-0489">Methyltransferase</keyword>
<dbReference type="GO" id="GO:0032259">
    <property type="term" value="P:methylation"/>
    <property type="evidence" value="ECO:0007669"/>
    <property type="project" value="UniProtKB-KW"/>
</dbReference>
<dbReference type="Proteomes" id="UP000473648">
    <property type="component" value="Unassembled WGS sequence"/>
</dbReference>
<dbReference type="SUPFAM" id="SSF53335">
    <property type="entry name" value="S-adenosyl-L-methionine-dependent methyltransferases"/>
    <property type="match status" value="1"/>
</dbReference>
<dbReference type="InterPro" id="IPR050447">
    <property type="entry name" value="Erg6_SMT_methyltransf"/>
</dbReference>
<evidence type="ECO:0000256" key="1">
    <source>
        <dbReference type="ARBA" id="ARBA00022679"/>
    </source>
</evidence>